<comment type="caution">
    <text evidence="2">The sequence shown here is derived from an EMBL/GenBank/DDBJ whole genome shotgun (WGS) entry which is preliminary data.</text>
</comment>
<dbReference type="RefSeq" id="WP_064714946.1">
    <property type="nucleotide sequence ID" value="NZ_JMTM01000027.1"/>
</dbReference>
<reference evidence="2 3" key="1">
    <citation type="submission" date="2016-06" db="EMBL/GenBank/DDBJ databases">
        <title>Draft genome sequence of Flavobacterium succinicans strain DD5b.</title>
        <authorList>
            <person name="Poehlein A."/>
            <person name="Daniel R."/>
            <person name="Simeonova D.D."/>
        </authorList>
    </citation>
    <scope>NUCLEOTIDE SEQUENCE [LARGE SCALE GENOMIC DNA]</scope>
    <source>
        <strain evidence="2 3">DD5b</strain>
    </source>
</reference>
<dbReference type="OrthoDB" id="1448616at2"/>
<sequence>MDKARRVQTKEKKEDSERKLREENAKKAFWFSSIWATFVGVFIMFHGLEQVNFFKIKETEFMFVCGTLTTSILIFYLTVIRNLFPVPKNNETK</sequence>
<evidence type="ECO:0000256" key="1">
    <source>
        <dbReference type="SAM" id="Phobius"/>
    </source>
</evidence>
<gene>
    <name evidence="2" type="ORF">FLB_10970</name>
</gene>
<proteinExistence type="predicted"/>
<dbReference type="AlphaFoldDB" id="A0A199XSV6"/>
<evidence type="ECO:0000313" key="3">
    <source>
        <dbReference type="Proteomes" id="UP000093807"/>
    </source>
</evidence>
<keyword evidence="1" id="KW-1133">Transmembrane helix</keyword>
<keyword evidence="1" id="KW-0812">Transmembrane</keyword>
<dbReference type="Proteomes" id="UP000093807">
    <property type="component" value="Unassembled WGS sequence"/>
</dbReference>
<feature type="transmembrane region" description="Helical" evidence="1">
    <location>
        <begin position="60"/>
        <end position="84"/>
    </location>
</feature>
<keyword evidence="3" id="KW-1185">Reference proteome</keyword>
<dbReference type="EMBL" id="JMTM01000027">
    <property type="protein sequence ID" value="OAZ04502.1"/>
    <property type="molecule type" value="Genomic_DNA"/>
</dbReference>
<dbReference type="PATRIC" id="fig|29536.5.peg.1150"/>
<keyword evidence="1" id="KW-0472">Membrane</keyword>
<protein>
    <submittedName>
        <fullName evidence="2">Uncharacterized protein</fullName>
    </submittedName>
</protein>
<evidence type="ECO:0000313" key="2">
    <source>
        <dbReference type="EMBL" id="OAZ04502.1"/>
    </source>
</evidence>
<organism evidence="2 3">
    <name type="scientific">Flavobacterium succinicans</name>
    <dbReference type="NCBI Taxonomy" id="29536"/>
    <lineage>
        <taxon>Bacteria</taxon>
        <taxon>Pseudomonadati</taxon>
        <taxon>Bacteroidota</taxon>
        <taxon>Flavobacteriia</taxon>
        <taxon>Flavobacteriales</taxon>
        <taxon>Flavobacteriaceae</taxon>
        <taxon>Flavobacterium</taxon>
    </lineage>
</organism>
<feature type="transmembrane region" description="Helical" evidence="1">
    <location>
        <begin position="28"/>
        <end position="48"/>
    </location>
</feature>
<accession>A0A199XSV6</accession>
<name>A0A199XSV6_9FLAO</name>